<sequence length="135" mass="15964">MCVKTFKLRKLVVLDYDKGLEGTEVELIDGLIINREDDYDTWLIEGFINRNYWNYFEDKKHEELMVQATITKESNEPASFITKMTEMHEIGQQMNVMLMGKIIDKQKKDVEQLLTALVEDGYEGEELIQKFKEIY</sequence>
<dbReference type="EMBL" id="CDGG01000001">
    <property type="protein sequence ID" value="CEI84467.1"/>
    <property type="molecule type" value="Genomic_DNA"/>
</dbReference>
<name>A0A0A1MYM4_9BACI</name>
<organism evidence="1 2">
    <name type="scientific">Oceanobacillus oncorhynchi</name>
    <dbReference type="NCBI Taxonomy" id="545501"/>
    <lineage>
        <taxon>Bacteria</taxon>
        <taxon>Bacillati</taxon>
        <taxon>Bacillota</taxon>
        <taxon>Bacilli</taxon>
        <taxon>Bacillales</taxon>
        <taxon>Bacillaceae</taxon>
        <taxon>Oceanobacillus</taxon>
    </lineage>
</organism>
<accession>A0A0A1MYM4</accession>
<dbReference type="STRING" id="545501.BN997_04416"/>
<proteinExistence type="predicted"/>
<reference evidence="1 2" key="1">
    <citation type="submission" date="2014-11" db="EMBL/GenBank/DDBJ databases">
        <authorList>
            <person name="Urmite Genomes Urmite Genomes"/>
        </authorList>
    </citation>
    <scope>NUCLEOTIDE SEQUENCE [LARGE SCALE GENOMIC DNA]</scope>
    <source>
        <strain evidence="1 2">Oc5</strain>
    </source>
</reference>
<evidence type="ECO:0008006" key="3">
    <source>
        <dbReference type="Google" id="ProtNLM"/>
    </source>
</evidence>
<dbReference type="Proteomes" id="UP000040453">
    <property type="component" value="Unassembled WGS sequence"/>
</dbReference>
<keyword evidence="2" id="KW-1185">Reference proteome</keyword>
<dbReference type="Pfam" id="PF14183">
    <property type="entry name" value="YwpF"/>
    <property type="match status" value="1"/>
</dbReference>
<evidence type="ECO:0000313" key="1">
    <source>
        <dbReference type="EMBL" id="CEI84467.1"/>
    </source>
</evidence>
<gene>
    <name evidence="1" type="ORF">BN997_04416</name>
</gene>
<dbReference type="AlphaFoldDB" id="A0A0A1MYM4"/>
<evidence type="ECO:0000313" key="2">
    <source>
        <dbReference type="Proteomes" id="UP000040453"/>
    </source>
</evidence>
<dbReference type="InterPro" id="IPR025573">
    <property type="entry name" value="YwpF"/>
</dbReference>
<protein>
    <recommendedName>
        <fullName evidence="3">YwpF-like protein</fullName>
    </recommendedName>
</protein>